<dbReference type="EMBL" id="FN649754">
    <property type="protein sequence ID" value="CBJ28334.1"/>
    <property type="molecule type" value="Genomic_DNA"/>
</dbReference>
<evidence type="ECO:0000256" key="1">
    <source>
        <dbReference type="SAM" id="MobiDB-lite"/>
    </source>
</evidence>
<dbReference type="Proteomes" id="UP000002630">
    <property type="component" value="Linkage Group LG29"/>
</dbReference>
<dbReference type="CDD" id="cd06093">
    <property type="entry name" value="PX_domain"/>
    <property type="match status" value="1"/>
</dbReference>
<dbReference type="eggNOG" id="KOG2058">
    <property type="taxonomic scope" value="Eukaryota"/>
</dbReference>
<dbReference type="InParanoid" id="D7FGQ8"/>
<dbReference type="InterPro" id="IPR001683">
    <property type="entry name" value="PX_dom"/>
</dbReference>
<feature type="region of interest" description="Disordered" evidence="1">
    <location>
        <begin position="426"/>
        <end position="455"/>
    </location>
</feature>
<feature type="domain" description="Rab-GAP TBC" evidence="2">
    <location>
        <begin position="167"/>
        <end position="369"/>
    </location>
</feature>
<dbReference type="PANTHER" id="PTHR22957:SF657">
    <property type="entry name" value="PH DOMAIN-CONTAINING PROTEIN"/>
    <property type="match status" value="1"/>
</dbReference>
<protein>
    <submittedName>
        <fullName evidence="4">RabGAP/TBC protein</fullName>
    </submittedName>
</protein>
<evidence type="ECO:0000259" key="3">
    <source>
        <dbReference type="PROSITE" id="PS50195"/>
    </source>
</evidence>
<feature type="domain" description="PX" evidence="3">
    <location>
        <begin position="16"/>
        <end position="132"/>
    </location>
</feature>
<dbReference type="InterPro" id="IPR000195">
    <property type="entry name" value="Rab-GAP-TBC_dom"/>
</dbReference>
<dbReference type="STRING" id="2880.D7FGQ8"/>
<dbReference type="GO" id="GO:0005096">
    <property type="term" value="F:GTPase activator activity"/>
    <property type="evidence" value="ECO:0007669"/>
    <property type="project" value="TreeGrafter"/>
</dbReference>
<dbReference type="OrthoDB" id="294251at2759"/>
<accession>D7FGQ8</accession>
<proteinExistence type="predicted"/>
<evidence type="ECO:0000313" key="4">
    <source>
        <dbReference type="EMBL" id="CBJ28334.1"/>
    </source>
</evidence>
<dbReference type="SUPFAM" id="SSF47923">
    <property type="entry name" value="Ypt/Rab-GAP domain of gyp1p"/>
    <property type="match status" value="2"/>
</dbReference>
<dbReference type="InterPro" id="IPR035969">
    <property type="entry name" value="Rab-GAP_TBC_sf"/>
</dbReference>
<dbReference type="AlphaFoldDB" id="D7FGQ8"/>
<organism evidence="4 5">
    <name type="scientific">Ectocarpus siliculosus</name>
    <name type="common">Brown alga</name>
    <name type="synonym">Conferva siliculosa</name>
    <dbReference type="NCBI Taxonomy" id="2880"/>
    <lineage>
        <taxon>Eukaryota</taxon>
        <taxon>Sar</taxon>
        <taxon>Stramenopiles</taxon>
        <taxon>Ochrophyta</taxon>
        <taxon>PX clade</taxon>
        <taxon>Phaeophyceae</taxon>
        <taxon>Ectocarpales</taxon>
        <taxon>Ectocarpaceae</taxon>
        <taxon>Ectocarpus</taxon>
    </lineage>
</organism>
<reference evidence="4 5" key="1">
    <citation type="journal article" date="2010" name="Nature">
        <title>The Ectocarpus genome and the independent evolution of multicellularity in brown algae.</title>
        <authorList>
            <person name="Cock J.M."/>
            <person name="Sterck L."/>
            <person name="Rouze P."/>
            <person name="Scornet D."/>
            <person name="Allen A.E."/>
            <person name="Amoutzias G."/>
            <person name="Anthouard V."/>
            <person name="Artiguenave F."/>
            <person name="Aury J.M."/>
            <person name="Badger J.H."/>
            <person name="Beszteri B."/>
            <person name="Billiau K."/>
            <person name="Bonnet E."/>
            <person name="Bothwell J.H."/>
            <person name="Bowler C."/>
            <person name="Boyen C."/>
            <person name="Brownlee C."/>
            <person name="Carrano C.J."/>
            <person name="Charrier B."/>
            <person name="Cho G.Y."/>
            <person name="Coelho S.M."/>
            <person name="Collen J."/>
            <person name="Corre E."/>
            <person name="Da Silva C."/>
            <person name="Delage L."/>
            <person name="Delaroque N."/>
            <person name="Dittami S.M."/>
            <person name="Doulbeau S."/>
            <person name="Elias M."/>
            <person name="Farnham G."/>
            <person name="Gachon C.M."/>
            <person name="Gschloessl B."/>
            <person name="Heesch S."/>
            <person name="Jabbari K."/>
            <person name="Jubin C."/>
            <person name="Kawai H."/>
            <person name="Kimura K."/>
            <person name="Kloareg B."/>
            <person name="Kupper F.C."/>
            <person name="Lang D."/>
            <person name="Le Bail A."/>
            <person name="Leblanc C."/>
            <person name="Lerouge P."/>
            <person name="Lohr M."/>
            <person name="Lopez P.J."/>
            <person name="Martens C."/>
            <person name="Maumus F."/>
            <person name="Michel G."/>
            <person name="Miranda-Saavedra D."/>
            <person name="Morales J."/>
            <person name="Moreau H."/>
            <person name="Motomura T."/>
            <person name="Nagasato C."/>
            <person name="Napoli C.A."/>
            <person name="Nelson D.R."/>
            <person name="Nyvall-Collen P."/>
            <person name="Peters A.F."/>
            <person name="Pommier C."/>
            <person name="Potin P."/>
            <person name="Poulain J."/>
            <person name="Quesneville H."/>
            <person name="Read B."/>
            <person name="Rensing S.A."/>
            <person name="Ritter A."/>
            <person name="Rousvoal S."/>
            <person name="Samanta M."/>
            <person name="Samson G."/>
            <person name="Schroeder D.C."/>
            <person name="Segurens B."/>
            <person name="Strittmatter M."/>
            <person name="Tonon T."/>
            <person name="Tregear J.W."/>
            <person name="Valentin K."/>
            <person name="von Dassow P."/>
            <person name="Yamagishi T."/>
            <person name="Van de Peer Y."/>
            <person name="Wincker P."/>
        </authorList>
    </citation>
    <scope>NUCLEOTIDE SEQUENCE [LARGE SCALE GENOMIC DNA]</scope>
    <source>
        <strain evidence="5">Ec32 / CCAP1310/4</strain>
    </source>
</reference>
<dbReference type="PROSITE" id="PS50195">
    <property type="entry name" value="PX"/>
    <property type="match status" value="1"/>
</dbReference>
<dbReference type="Pfam" id="PF00566">
    <property type="entry name" value="RabGAP-TBC"/>
    <property type="match status" value="1"/>
</dbReference>
<dbReference type="GO" id="GO:0035091">
    <property type="term" value="F:phosphatidylinositol binding"/>
    <property type="evidence" value="ECO:0007669"/>
    <property type="project" value="InterPro"/>
</dbReference>
<dbReference type="EMBL" id="FN647694">
    <property type="protein sequence ID" value="CBJ28334.1"/>
    <property type="molecule type" value="Genomic_DNA"/>
</dbReference>
<name>D7FGQ8_ECTSI</name>
<dbReference type="InterPro" id="IPR036871">
    <property type="entry name" value="PX_dom_sf"/>
</dbReference>
<dbReference type="PANTHER" id="PTHR22957">
    <property type="entry name" value="TBC1 DOMAIN FAMILY MEMBER GTPASE-ACTIVATING PROTEIN"/>
    <property type="match status" value="1"/>
</dbReference>
<evidence type="ECO:0000313" key="5">
    <source>
        <dbReference type="Proteomes" id="UP000002630"/>
    </source>
</evidence>
<gene>
    <name evidence="4" type="ORF">Esi_0101_0023</name>
</gene>
<dbReference type="PROSITE" id="PS50086">
    <property type="entry name" value="TBC_RABGAP"/>
    <property type="match status" value="1"/>
</dbReference>
<evidence type="ECO:0000259" key="2">
    <source>
        <dbReference type="PROSITE" id="PS50086"/>
    </source>
</evidence>
<dbReference type="SMART" id="SM00164">
    <property type="entry name" value="TBC"/>
    <property type="match status" value="1"/>
</dbReference>
<dbReference type="Gene3D" id="1.10.472.80">
    <property type="entry name" value="Ypt/Rab-GAP domain of gyp1p, domain 3"/>
    <property type="match status" value="1"/>
</dbReference>
<dbReference type="SUPFAM" id="SSF64268">
    <property type="entry name" value="PX domain"/>
    <property type="match status" value="1"/>
</dbReference>
<dbReference type="Gene3D" id="3.30.1520.10">
    <property type="entry name" value="Phox-like domain"/>
    <property type="match status" value="1"/>
</dbReference>
<dbReference type="Gene3D" id="1.10.8.270">
    <property type="entry name" value="putative rabgap domain of human tbc1 domain family member 14 like domains"/>
    <property type="match status" value="1"/>
</dbReference>
<sequence length="455" mass="49905">MAAEDEGEEEAGFLDGVVTAIPRVEVVRVSGTICCAEYQLQVKRRRGDSWFVLRRYSDFLTLYERLPSDLHAPIPPKSWRSISFLSMTPEFLEERRVALEVALRRLAISAVQSDVVVQADLRAFLGFPPCGGAGRLAGVDSHVARYLIRLPVDLELSLPARAMAPVPLLPNLRVAMWMLLSGAAHKASIAEDREQYAALVSVTDEADWCRRGGSAKDYSLAARALETIRSDVNRTNVSSSAERERMRRVLRAFALKEPRTAYCQGMNSVALFLLRTAGGREDVAFWLLVSLATDVIRGHWEQLSHIATAGAGTVTIRMLLGERTPDLLEHLDRNLPPEVLLCDFMLSLGCRSLPPTTLWRCFDLIFSEGGDALVYIAFAVLHLAEGNLVVVQGAPATSEALANCTASMQDADRLIEIARSEMARGVDHSGSGTASADDRPPPFGVSAPFSRHRPP</sequence>
<dbReference type="Pfam" id="PF00787">
    <property type="entry name" value="PX"/>
    <property type="match status" value="1"/>
</dbReference>
<keyword evidence="5" id="KW-1185">Reference proteome</keyword>